<protein>
    <submittedName>
        <fullName evidence="1">Uncharacterized protein</fullName>
    </submittedName>
</protein>
<sequence length="244" mass="28216">MELHNEENIDLKAILYDVNGKRAEAKTVFAHSIRFLRDEALYFIRQETKDDAFRVEDILWVLTVPAIWTPRAKQFMREAAYEAGLVSRDRPEQLLIALEPEAAAIFCTERIMDVIEVLSQPNAQYMVVDIGGGTLDVTVHEKQDNGTIKEIYKVTGGPYGGREVNHQFERLLDELFGVGRLHKYRKRYPADWLRLINDFEEKKRGSHALENKETRIRLPHSFVSSISELLPLSLKRYGPMKLKC</sequence>
<dbReference type="PANTHER" id="PTHR14187:SF5">
    <property type="entry name" value="HEAT SHOCK 70 KDA PROTEIN 12A"/>
    <property type="match status" value="1"/>
</dbReference>
<dbReference type="AlphaFoldDB" id="A0A9X0CHU7"/>
<reference evidence="1" key="1">
    <citation type="submission" date="2023-01" db="EMBL/GenBank/DDBJ databases">
        <title>Genome assembly of the deep-sea coral Lophelia pertusa.</title>
        <authorList>
            <person name="Herrera S."/>
            <person name="Cordes E."/>
        </authorList>
    </citation>
    <scope>NUCLEOTIDE SEQUENCE</scope>
    <source>
        <strain evidence="1">USNM1676648</strain>
        <tissue evidence="1">Polyp</tissue>
    </source>
</reference>
<evidence type="ECO:0000313" key="2">
    <source>
        <dbReference type="Proteomes" id="UP001163046"/>
    </source>
</evidence>
<dbReference type="Gene3D" id="3.90.640.10">
    <property type="entry name" value="Actin, Chain A, domain 4"/>
    <property type="match status" value="1"/>
</dbReference>
<dbReference type="OrthoDB" id="5976648at2759"/>
<dbReference type="InterPro" id="IPR043129">
    <property type="entry name" value="ATPase_NBD"/>
</dbReference>
<dbReference type="Proteomes" id="UP001163046">
    <property type="component" value="Unassembled WGS sequence"/>
</dbReference>
<dbReference type="Gene3D" id="3.30.420.40">
    <property type="match status" value="2"/>
</dbReference>
<keyword evidence="2" id="KW-1185">Reference proteome</keyword>
<dbReference type="EMBL" id="MU827342">
    <property type="protein sequence ID" value="KAJ7353747.1"/>
    <property type="molecule type" value="Genomic_DNA"/>
</dbReference>
<gene>
    <name evidence="1" type="ORF">OS493_032617</name>
</gene>
<organism evidence="1 2">
    <name type="scientific">Desmophyllum pertusum</name>
    <dbReference type="NCBI Taxonomy" id="174260"/>
    <lineage>
        <taxon>Eukaryota</taxon>
        <taxon>Metazoa</taxon>
        <taxon>Cnidaria</taxon>
        <taxon>Anthozoa</taxon>
        <taxon>Hexacorallia</taxon>
        <taxon>Scleractinia</taxon>
        <taxon>Caryophylliina</taxon>
        <taxon>Caryophylliidae</taxon>
        <taxon>Desmophyllum</taxon>
    </lineage>
</organism>
<proteinExistence type="predicted"/>
<comment type="caution">
    <text evidence="1">The sequence shown here is derived from an EMBL/GenBank/DDBJ whole genome shotgun (WGS) entry which is preliminary data.</text>
</comment>
<accession>A0A9X0CHU7</accession>
<dbReference type="SUPFAM" id="SSF53067">
    <property type="entry name" value="Actin-like ATPase domain"/>
    <property type="match status" value="2"/>
</dbReference>
<name>A0A9X0CHU7_9CNID</name>
<evidence type="ECO:0000313" key="1">
    <source>
        <dbReference type="EMBL" id="KAJ7353747.1"/>
    </source>
</evidence>
<dbReference type="PANTHER" id="PTHR14187">
    <property type="entry name" value="ALPHA KINASE/ELONGATION FACTOR 2 KINASE"/>
    <property type="match status" value="1"/>
</dbReference>